<accession>A0AAN7PBB7</accession>
<keyword evidence="2" id="KW-1185">Reference proteome</keyword>
<dbReference type="EMBL" id="JARPUR010000003">
    <property type="protein sequence ID" value="KAK4879041.1"/>
    <property type="molecule type" value="Genomic_DNA"/>
</dbReference>
<reference evidence="2" key="1">
    <citation type="submission" date="2023-01" db="EMBL/GenBank/DDBJ databases">
        <title>Key to firefly adult light organ development and bioluminescence: homeobox transcription factors regulate luciferase expression and transportation to peroxisome.</title>
        <authorList>
            <person name="Fu X."/>
        </authorList>
    </citation>
    <scope>NUCLEOTIDE SEQUENCE [LARGE SCALE GENOMIC DNA]</scope>
</reference>
<name>A0AAN7PBB7_9COLE</name>
<evidence type="ECO:0000313" key="1">
    <source>
        <dbReference type="EMBL" id="KAK4879041.1"/>
    </source>
</evidence>
<comment type="caution">
    <text evidence="1">The sequence shown here is derived from an EMBL/GenBank/DDBJ whole genome shotgun (WGS) entry which is preliminary data.</text>
</comment>
<dbReference type="AlphaFoldDB" id="A0AAN7PBB7"/>
<proteinExistence type="predicted"/>
<gene>
    <name evidence="1" type="ORF">RN001_007187</name>
</gene>
<sequence length="179" mass="21625">MLERDNKGGKVKYGQEGREEYYKRNGYASEEVERLREEGVGTREEIIRRDRDIEKQERWTKIKESRYNRNYKDIKDEGVPEYLKDSVIKSNKKKKMVARFRCGNEELGNNYWKEEPEKLCRLCGEETEDLNHMRKRCRELREEAMKTVDILDENGKGAEWMEEEKLLIKLILLKEKLLR</sequence>
<evidence type="ECO:0000313" key="2">
    <source>
        <dbReference type="Proteomes" id="UP001353858"/>
    </source>
</evidence>
<dbReference type="Proteomes" id="UP001353858">
    <property type="component" value="Unassembled WGS sequence"/>
</dbReference>
<protein>
    <submittedName>
        <fullName evidence="1">Uncharacterized protein</fullName>
    </submittedName>
</protein>
<organism evidence="1 2">
    <name type="scientific">Aquatica leii</name>
    <dbReference type="NCBI Taxonomy" id="1421715"/>
    <lineage>
        <taxon>Eukaryota</taxon>
        <taxon>Metazoa</taxon>
        <taxon>Ecdysozoa</taxon>
        <taxon>Arthropoda</taxon>
        <taxon>Hexapoda</taxon>
        <taxon>Insecta</taxon>
        <taxon>Pterygota</taxon>
        <taxon>Neoptera</taxon>
        <taxon>Endopterygota</taxon>
        <taxon>Coleoptera</taxon>
        <taxon>Polyphaga</taxon>
        <taxon>Elateriformia</taxon>
        <taxon>Elateroidea</taxon>
        <taxon>Lampyridae</taxon>
        <taxon>Luciolinae</taxon>
        <taxon>Aquatica</taxon>
    </lineage>
</organism>